<proteinExistence type="predicted"/>
<organism evidence="2 3">
    <name type="scientific">Cryptolaemus montrouzieri</name>
    <dbReference type="NCBI Taxonomy" id="559131"/>
    <lineage>
        <taxon>Eukaryota</taxon>
        <taxon>Metazoa</taxon>
        <taxon>Ecdysozoa</taxon>
        <taxon>Arthropoda</taxon>
        <taxon>Hexapoda</taxon>
        <taxon>Insecta</taxon>
        <taxon>Pterygota</taxon>
        <taxon>Neoptera</taxon>
        <taxon>Endopterygota</taxon>
        <taxon>Coleoptera</taxon>
        <taxon>Polyphaga</taxon>
        <taxon>Cucujiformia</taxon>
        <taxon>Coccinelloidea</taxon>
        <taxon>Coccinellidae</taxon>
        <taxon>Scymninae</taxon>
        <taxon>Scymnini</taxon>
        <taxon>Cryptolaemus</taxon>
    </lineage>
</organism>
<dbReference type="AlphaFoldDB" id="A0ABD2N9F1"/>
<accession>A0ABD2N9F1</accession>
<keyword evidence="3" id="KW-1185">Reference proteome</keyword>
<protein>
    <submittedName>
        <fullName evidence="2">Uncharacterized protein</fullName>
    </submittedName>
</protein>
<gene>
    <name evidence="2" type="ORF">HHI36_019744</name>
</gene>
<name>A0ABD2N9F1_9CUCU</name>
<evidence type="ECO:0000313" key="2">
    <source>
        <dbReference type="EMBL" id="KAL3274969.1"/>
    </source>
</evidence>
<reference evidence="2 3" key="1">
    <citation type="journal article" date="2021" name="BMC Biol.">
        <title>Horizontally acquired antibacterial genes associated with adaptive radiation of ladybird beetles.</title>
        <authorList>
            <person name="Li H.S."/>
            <person name="Tang X.F."/>
            <person name="Huang Y.H."/>
            <person name="Xu Z.Y."/>
            <person name="Chen M.L."/>
            <person name="Du X.Y."/>
            <person name="Qiu B.Y."/>
            <person name="Chen P.T."/>
            <person name="Zhang W."/>
            <person name="Slipinski A."/>
            <person name="Escalona H.E."/>
            <person name="Waterhouse R.M."/>
            <person name="Zwick A."/>
            <person name="Pang H."/>
        </authorList>
    </citation>
    <scope>NUCLEOTIDE SEQUENCE [LARGE SCALE GENOMIC DNA]</scope>
    <source>
        <strain evidence="2">SYSU2018</strain>
    </source>
</reference>
<dbReference type="EMBL" id="JABFTP020000083">
    <property type="protein sequence ID" value="KAL3274969.1"/>
    <property type="molecule type" value="Genomic_DNA"/>
</dbReference>
<comment type="caution">
    <text evidence="2">The sequence shown here is derived from an EMBL/GenBank/DDBJ whole genome shotgun (WGS) entry which is preliminary data.</text>
</comment>
<sequence>MKVTEGNDEEEATQRNLRSQLITLEAELAEIVGTSNPRNNPPHSTPSSSSSVPSNLIYLKKIPVYEWGIKKFSGRGSLIAFLELIDSLRISRGCSESDSFESACDLFESHAWTRWQNNYLKNSFSNWD</sequence>
<evidence type="ECO:0000313" key="3">
    <source>
        <dbReference type="Proteomes" id="UP001516400"/>
    </source>
</evidence>
<feature type="region of interest" description="Disordered" evidence="1">
    <location>
        <begin position="32"/>
        <end position="53"/>
    </location>
</feature>
<evidence type="ECO:0000256" key="1">
    <source>
        <dbReference type="SAM" id="MobiDB-lite"/>
    </source>
</evidence>
<dbReference type="Proteomes" id="UP001516400">
    <property type="component" value="Unassembled WGS sequence"/>
</dbReference>